<feature type="compositionally biased region" description="Polar residues" evidence="1">
    <location>
        <begin position="356"/>
        <end position="366"/>
    </location>
</feature>
<dbReference type="AlphaFoldDB" id="A0A1M5MF13"/>
<protein>
    <submittedName>
        <fullName evidence="2">Uncharacterized protein</fullName>
    </submittedName>
</protein>
<sequence length="373" mass="41823">MLVWCQLHELLGTNACVAQDLHVGPFPERGFLHRLSGTGPRRSAGRGPAPPGTEGRPGGAGRCGPPIRLQERPLWVNTPFSGAARAAARSRKPVQRSSTRATSVDSSGWRWRTRSAIRSHRQQKSSASVDPRRRVLAHAHRLTPLVVDLRRDVEVPLMGRDLLDLAPERGSRRGGRCRERRRGAGLEEPDRPGARVRAGRVHRVRQHGKDGAARSEPPRRETDGGDQTRRPPPSSVDSRCWPLLPVLLEARKLAVPRDVRLDVAGLDDVELPRQIRRNLSEDLPNRPRMPAKPGSQRAPPRLTSGRRRRGGLRLRHALGDQARLKSCVRQWWRGSAHPDTRTEPRSSRYCLRHRATSSCRTPTCRSPMTRGRR</sequence>
<feature type="region of interest" description="Disordered" evidence="1">
    <location>
        <begin position="32"/>
        <end position="67"/>
    </location>
</feature>
<feature type="region of interest" description="Disordered" evidence="1">
    <location>
        <begin position="354"/>
        <end position="373"/>
    </location>
</feature>
<accession>A0A1M5MF13</accession>
<feature type="region of interest" description="Disordered" evidence="1">
    <location>
        <begin position="277"/>
        <end position="311"/>
    </location>
</feature>
<name>A0A1M5MF13_STRHI</name>
<reference evidence="2 3" key="1">
    <citation type="submission" date="2016-11" db="EMBL/GenBank/DDBJ databases">
        <authorList>
            <person name="Jaros S."/>
            <person name="Januszkiewicz K."/>
            <person name="Wedrychowicz H."/>
        </authorList>
    </citation>
    <scope>NUCLEOTIDE SEQUENCE [LARGE SCALE GENOMIC DNA]</scope>
    <source>
        <strain evidence="2 3">DSM 44523</strain>
    </source>
</reference>
<organism evidence="2 3">
    <name type="scientific">Streptoalloteichus hindustanus</name>
    <dbReference type="NCBI Taxonomy" id="2017"/>
    <lineage>
        <taxon>Bacteria</taxon>
        <taxon>Bacillati</taxon>
        <taxon>Actinomycetota</taxon>
        <taxon>Actinomycetes</taxon>
        <taxon>Pseudonocardiales</taxon>
        <taxon>Pseudonocardiaceae</taxon>
        <taxon>Streptoalloteichus</taxon>
    </lineage>
</organism>
<dbReference type="Proteomes" id="UP000184501">
    <property type="component" value="Unassembled WGS sequence"/>
</dbReference>
<feature type="region of interest" description="Disordered" evidence="1">
    <location>
        <begin position="167"/>
        <end position="239"/>
    </location>
</feature>
<gene>
    <name evidence="2" type="ORF">SAMN05444320_11399</name>
</gene>
<feature type="compositionally biased region" description="Polar residues" evidence="1">
    <location>
        <begin position="95"/>
        <end position="106"/>
    </location>
</feature>
<feature type="compositionally biased region" description="Basic and acidic residues" evidence="1">
    <location>
        <begin position="207"/>
        <end position="229"/>
    </location>
</feature>
<feature type="compositionally biased region" description="Basic residues" evidence="1">
    <location>
        <begin position="172"/>
        <end position="181"/>
    </location>
</feature>
<dbReference type="STRING" id="2017.SAMN05444320_11399"/>
<feature type="compositionally biased region" description="Low complexity" evidence="1">
    <location>
        <begin position="36"/>
        <end position="47"/>
    </location>
</feature>
<evidence type="ECO:0000313" key="3">
    <source>
        <dbReference type="Proteomes" id="UP000184501"/>
    </source>
</evidence>
<feature type="compositionally biased region" description="Basic and acidic residues" evidence="1">
    <location>
        <begin position="182"/>
        <end position="193"/>
    </location>
</feature>
<keyword evidence="3" id="KW-1185">Reference proteome</keyword>
<evidence type="ECO:0000256" key="1">
    <source>
        <dbReference type="SAM" id="MobiDB-lite"/>
    </source>
</evidence>
<dbReference type="EMBL" id="FQVN01000013">
    <property type="protein sequence ID" value="SHG75920.1"/>
    <property type="molecule type" value="Genomic_DNA"/>
</dbReference>
<evidence type="ECO:0000313" key="2">
    <source>
        <dbReference type="EMBL" id="SHG75920.1"/>
    </source>
</evidence>
<feature type="region of interest" description="Disordered" evidence="1">
    <location>
        <begin position="85"/>
        <end position="109"/>
    </location>
</feature>
<proteinExistence type="predicted"/>
<feature type="compositionally biased region" description="Basic residues" evidence="1">
    <location>
        <begin position="197"/>
        <end position="206"/>
    </location>
</feature>